<reference evidence="2 3" key="1">
    <citation type="submission" date="2019-12" db="EMBL/GenBank/DDBJ databases">
        <authorList>
            <person name="Zhao J."/>
        </authorList>
    </citation>
    <scope>NUCLEOTIDE SEQUENCE [LARGE SCALE GENOMIC DNA]</scope>
    <source>
        <strain evidence="2 3">S-15</strain>
    </source>
</reference>
<dbReference type="AlphaFoldDB" id="A0A6N9NJ47"/>
<dbReference type="Proteomes" id="UP000470771">
    <property type="component" value="Unassembled WGS sequence"/>
</dbReference>
<dbReference type="EMBL" id="WWNE01000004">
    <property type="protein sequence ID" value="NBG65217.1"/>
    <property type="molecule type" value="Genomic_DNA"/>
</dbReference>
<name>A0A6N9NJ47_9FLAO</name>
<dbReference type="Gene3D" id="2.160.20.120">
    <property type="match status" value="1"/>
</dbReference>
<sequence length="236" mass="26916">MKKIVIFTLFLSALFSCQKEEIDTKIIPLQPFTEVQLNSTFEIGLQEDSVYYIELVGDEELLDYVEYRVEEEVLKLSNSKKLKWLQPTKNKIQIIIHSLPLSQVEANEACNITTINPITSDEFGLVVGGKLNNARLELNCNVFYFWNNFPCGGELELFGKTNQLKLWTDALYVVDAKCLKADYGNITNRSIGDIYVLINDRLDYSIHNKGNINLYGNPAEIYEMETSSSSGKLVNY</sequence>
<comment type="caution">
    <text evidence="2">The sequence shown here is derived from an EMBL/GenBank/DDBJ whole genome shotgun (WGS) entry which is preliminary data.</text>
</comment>
<proteinExistence type="predicted"/>
<feature type="domain" description="Putative auto-transporter adhesin head GIN" evidence="1">
    <location>
        <begin position="31"/>
        <end position="218"/>
    </location>
</feature>
<gene>
    <name evidence="2" type="ORF">GQN54_03765</name>
</gene>
<dbReference type="Pfam" id="PF10988">
    <property type="entry name" value="DUF2807"/>
    <property type="match status" value="1"/>
</dbReference>
<dbReference type="PROSITE" id="PS51257">
    <property type="entry name" value="PROKAR_LIPOPROTEIN"/>
    <property type="match status" value="1"/>
</dbReference>
<evidence type="ECO:0000313" key="2">
    <source>
        <dbReference type="EMBL" id="NBG65217.1"/>
    </source>
</evidence>
<dbReference type="RefSeq" id="WP_160632144.1">
    <property type="nucleotide sequence ID" value="NZ_WWNE01000004.1"/>
</dbReference>
<organism evidence="2 3">
    <name type="scientific">Acidiluteibacter ferrifornacis</name>
    <dbReference type="NCBI Taxonomy" id="2692424"/>
    <lineage>
        <taxon>Bacteria</taxon>
        <taxon>Pseudomonadati</taxon>
        <taxon>Bacteroidota</taxon>
        <taxon>Flavobacteriia</taxon>
        <taxon>Flavobacteriales</taxon>
        <taxon>Cryomorphaceae</taxon>
        <taxon>Acidiluteibacter</taxon>
    </lineage>
</organism>
<dbReference type="InterPro" id="IPR021255">
    <property type="entry name" value="DUF2807"/>
</dbReference>
<evidence type="ECO:0000259" key="1">
    <source>
        <dbReference type="Pfam" id="PF10988"/>
    </source>
</evidence>
<accession>A0A6N9NJ47</accession>
<evidence type="ECO:0000313" key="3">
    <source>
        <dbReference type="Proteomes" id="UP000470771"/>
    </source>
</evidence>
<keyword evidence="3" id="KW-1185">Reference proteome</keyword>
<protein>
    <recommendedName>
        <fullName evidence="1">Putative auto-transporter adhesin head GIN domain-containing protein</fullName>
    </recommendedName>
</protein>